<dbReference type="GO" id="GO:0006281">
    <property type="term" value="P:DNA repair"/>
    <property type="evidence" value="ECO:0007669"/>
    <property type="project" value="TreeGrafter"/>
</dbReference>
<keyword evidence="3" id="KW-0677">Repeat</keyword>
<evidence type="ECO:0008006" key="11">
    <source>
        <dbReference type="Google" id="ProtNLM"/>
    </source>
</evidence>
<dbReference type="GO" id="GO:0000278">
    <property type="term" value="P:mitotic cell cycle"/>
    <property type="evidence" value="ECO:0007669"/>
    <property type="project" value="TreeGrafter"/>
</dbReference>
<comment type="caution">
    <text evidence="9">The sequence shown here is derived from an EMBL/GenBank/DDBJ whole genome shotgun (WGS) entry which is preliminary data.</text>
</comment>
<feature type="domain" description="WDHD1/CFT4 second beta-propeller" evidence="6">
    <location>
        <begin position="499"/>
        <end position="590"/>
    </location>
</feature>
<dbReference type="PANTHER" id="PTHR19932">
    <property type="entry name" value="WD REPEAT AND HMG-BOX DNA BINDING PROTEIN"/>
    <property type="match status" value="1"/>
</dbReference>
<dbReference type="InterPro" id="IPR057646">
    <property type="entry name" value="WD40_WDHD1_1st"/>
</dbReference>
<feature type="compositionally biased region" description="Low complexity" evidence="5">
    <location>
        <begin position="967"/>
        <end position="979"/>
    </location>
</feature>
<dbReference type="STRING" id="29170.A0A368FI72"/>
<dbReference type="InterPro" id="IPR001680">
    <property type="entry name" value="WD40_rpt"/>
</dbReference>
<dbReference type="OrthoDB" id="427368at2759"/>
<dbReference type="GO" id="GO:0006261">
    <property type="term" value="P:DNA-templated DNA replication"/>
    <property type="evidence" value="ECO:0007669"/>
    <property type="project" value="TreeGrafter"/>
</dbReference>
<sequence length="1093" mass="119144">MSFTDIRNVHVKGHITICTDRAGSSDKVVEAFLFIFSQQNCQIFYIAYCWAAVLSSTNFNVPVTAALLEFRANVECSMNFLTCGTEGTVYVWDEKTVNERESIDIKTVADGTNSCCAWNGQNVFVGMTTTDLLTGVDKKIVGQCSLDDLESCRQLFTFSLEVTSVDASENYVVAGGSDFTVKKVNLKKQVQYDRIDTNGEVLSVAIDPKEEVYAVACCDGTVSIHNLESNEKVAFLEYVFPAFGEMSFDTSRHSLTWSKDGSELFVPSQGCVKVVKRANWEFDTSNFKSNGTAMETFSSSSLSKCGRFLCSSTLSNKIVVWNVNGRSVLAQYDYNRKDKKSIISCIKFSPFNDKDVIVVDVDEGLCVLKNAIPQSALGVEPSNEAAKATGSNDQGMDSGSDEDDIEDADSRSSRKGGFIDDEADEDGDTRLSVDIGAIKKKYGFGDDTTGKLEDYGFTASDEAPTRSLPPTSFEPSVAHVAPPPPEVIAYKPPTIPAFFVSGASPDHLTQRYLKWNSYGIIRTYSGEDGSSVEISFHDVSIHPTIVLDNGTTEYVLADLSDQAVALASKAEEKGEQSHGKAKCKNFQSYGYSATHNLSPKSGELSTYLGPVLTTACYGSRIAICSITGGDYYEKGKDQQPHFQHTVSVYDADSRQWYRNKSNVTTVNVPVGKKEHLLWLAYTNCGQLVSMDSSYTIRLLSPSGFWMPIFDGSSETSSKSDAIWPIAVTEGRQKQIRYLYCKGSKHPLVAVKMAPLIAPWAMPYCAPESDKSKLEQDLFLNELQQSEAICSGSSSELVELASGHLQSLVKLFALACKSERDGRAAELAGLVASAKGIQMMCNYAAKLKKSTLADKVAAKGRENVSLNESSMSSSFIGGSQEDPAPRRISLKRKTGVMHQRPLFMEDDAVTSTVSGSNSDDEVAESQPQAAGLGQEASESLLNDSTVVPLPKLTRNPFKRSPSASLDTSSVFDGDSSFSSVNRKRTREEEPIKQSTSKQAKLSFGSATGKGKENGKTAYSLWMESQEEVLRGMFSGNPDDFLKFCAQQFRMLPAAEKKPAVGSLVLITSPSSSHISHLLWSNGTDHSILNLLSCN</sequence>
<gene>
    <name evidence="9" type="ORF">ANCCAN_22987</name>
</gene>
<dbReference type="AlphaFoldDB" id="A0A368FI72"/>
<evidence type="ECO:0000256" key="1">
    <source>
        <dbReference type="ARBA" id="ARBA00004123"/>
    </source>
</evidence>
<evidence type="ECO:0000256" key="5">
    <source>
        <dbReference type="SAM" id="MobiDB-lite"/>
    </source>
</evidence>
<evidence type="ECO:0000259" key="8">
    <source>
        <dbReference type="Pfam" id="PF24817"/>
    </source>
</evidence>
<dbReference type="Pfam" id="PF20946">
    <property type="entry name" value="Ctf4_C"/>
    <property type="match status" value="1"/>
</dbReference>
<evidence type="ECO:0000256" key="3">
    <source>
        <dbReference type="ARBA" id="ARBA00022737"/>
    </source>
</evidence>
<evidence type="ECO:0000313" key="9">
    <source>
        <dbReference type="EMBL" id="RCN31238.1"/>
    </source>
</evidence>
<reference evidence="9 10" key="1">
    <citation type="submission" date="2014-10" db="EMBL/GenBank/DDBJ databases">
        <title>Draft genome of the hookworm Ancylostoma caninum.</title>
        <authorList>
            <person name="Mitreva M."/>
        </authorList>
    </citation>
    <scope>NUCLEOTIDE SEQUENCE [LARGE SCALE GENOMIC DNA]</scope>
    <source>
        <strain evidence="9 10">Baltimore</strain>
    </source>
</reference>
<evidence type="ECO:0000259" key="7">
    <source>
        <dbReference type="Pfam" id="PF20946"/>
    </source>
</evidence>
<feature type="domain" description="WDHD1 first WD40" evidence="8">
    <location>
        <begin position="79"/>
        <end position="366"/>
    </location>
</feature>
<dbReference type="GO" id="GO:0003682">
    <property type="term" value="F:chromatin binding"/>
    <property type="evidence" value="ECO:0007669"/>
    <property type="project" value="TreeGrafter"/>
</dbReference>
<dbReference type="EMBL" id="JOJR01001350">
    <property type="protein sequence ID" value="RCN31238.1"/>
    <property type="molecule type" value="Genomic_DNA"/>
</dbReference>
<keyword evidence="10" id="KW-1185">Reference proteome</keyword>
<evidence type="ECO:0000259" key="6">
    <source>
        <dbReference type="Pfam" id="PF12341"/>
    </source>
</evidence>
<dbReference type="InterPro" id="IPR022100">
    <property type="entry name" value="WDHD1/CFT4_beta-prop_2nd"/>
</dbReference>
<dbReference type="Pfam" id="PF24817">
    <property type="entry name" value="WD40_WDHD1_1st"/>
    <property type="match status" value="1"/>
</dbReference>
<feature type="domain" description="WDHD1/CFT4 helical bundle" evidence="7">
    <location>
        <begin position="771"/>
        <end position="857"/>
    </location>
</feature>
<proteinExistence type="predicted"/>
<dbReference type="InterPro" id="IPR036322">
    <property type="entry name" value="WD40_repeat_dom_sf"/>
</dbReference>
<evidence type="ECO:0000313" key="10">
    <source>
        <dbReference type="Proteomes" id="UP000252519"/>
    </source>
</evidence>
<dbReference type="PANTHER" id="PTHR19932:SF10">
    <property type="entry name" value="WD REPEAT AND HMG-BOX DNA-BINDING PROTEIN 1"/>
    <property type="match status" value="1"/>
</dbReference>
<accession>A0A368FI72</accession>
<organism evidence="9 10">
    <name type="scientific">Ancylostoma caninum</name>
    <name type="common">Dog hookworm</name>
    <dbReference type="NCBI Taxonomy" id="29170"/>
    <lineage>
        <taxon>Eukaryota</taxon>
        <taxon>Metazoa</taxon>
        <taxon>Ecdysozoa</taxon>
        <taxon>Nematoda</taxon>
        <taxon>Chromadorea</taxon>
        <taxon>Rhabditida</taxon>
        <taxon>Rhabditina</taxon>
        <taxon>Rhabditomorpha</taxon>
        <taxon>Strongyloidea</taxon>
        <taxon>Ancylostomatidae</taxon>
        <taxon>Ancylostomatinae</taxon>
        <taxon>Ancylostoma</taxon>
    </lineage>
</organism>
<dbReference type="GO" id="GO:0043596">
    <property type="term" value="C:nuclear replication fork"/>
    <property type="evidence" value="ECO:0007669"/>
    <property type="project" value="TreeGrafter"/>
</dbReference>
<comment type="subcellular location">
    <subcellularLocation>
        <location evidence="1">Nucleus</location>
    </subcellularLocation>
</comment>
<dbReference type="Pfam" id="PF12341">
    <property type="entry name" value="Mcl1_mid"/>
    <property type="match status" value="2"/>
</dbReference>
<dbReference type="Proteomes" id="UP000252519">
    <property type="component" value="Unassembled WGS sequence"/>
</dbReference>
<dbReference type="Gene3D" id="2.130.10.10">
    <property type="entry name" value="YVTN repeat-like/Quinoprotein amine dehydrogenase"/>
    <property type="match status" value="2"/>
</dbReference>
<protein>
    <recommendedName>
        <fullName evidence="11">Minichromosome loss protein Mcl1 middle region domain-containing protein</fullName>
    </recommendedName>
</protein>
<dbReference type="SMART" id="SM00320">
    <property type="entry name" value="WD40"/>
    <property type="match status" value="4"/>
</dbReference>
<name>A0A368FI72_ANCCA</name>
<keyword evidence="4" id="KW-0539">Nucleus</keyword>
<feature type="compositionally biased region" description="Polar residues" evidence="5">
    <location>
        <begin position="935"/>
        <end position="944"/>
    </location>
</feature>
<evidence type="ECO:0000256" key="2">
    <source>
        <dbReference type="ARBA" id="ARBA00022574"/>
    </source>
</evidence>
<dbReference type="InterPro" id="IPR048591">
    <property type="entry name" value="WDHD1/CFT4_hel"/>
</dbReference>
<keyword evidence="2" id="KW-0853">WD repeat</keyword>
<feature type="region of interest" description="Disordered" evidence="5">
    <location>
        <begin position="379"/>
        <end position="426"/>
    </location>
</feature>
<dbReference type="InterPro" id="IPR015943">
    <property type="entry name" value="WD40/YVTN_repeat-like_dom_sf"/>
</dbReference>
<evidence type="ECO:0000256" key="4">
    <source>
        <dbReference type="ARBA" id="ARBA00023242"/>
    </source>
</evidence>
<feature type="domain" description="WDHD1/CFT4 second beta-propeller" evidence="6">
    <location>
        <begin position="607"/>
        <end position="762"/>
    </location>
</feature>
<dbReference type="SUPFAM" id="SSF50978">
    <property type="entry name" value="WD40 repeat-like"/>
    <property type="match status" value="1"/>
</dbReference>
<feature type="region of interest" description="Disordered" evidence="5">
    <location>
        <begin position="895"/>
        <end position="1009"/>
    </location>
</feature>